<dbReference type="BioCyc" id="CCAL311458:G131R-977-MONOMER"/>
<dbReference type="EMBL" id="AP011852">
    <property type="protein sequence ID" value="BAJ48022.1"/>
    <property type="molecule type" value="Genomic_DNA"/>
</dbReference>
<proteinExistence type="predicted"/>
<evidence type="ECO:0000313" key="1">
    <source>
        <dbReference type="EMBL" id="BAJ48022.1"/>
    </source>
</evidence>
<sequence>MSLEGRIDNILTFLGLSDQGHLGYRETKAKLYVRSPADPKTIQDIWSKTLETSPVGNTLSRNVKIVPEVSVVD</sequence>
<dbReference type="KEGG" id="csu:CSUB_C0969"/>
<accession>E6N6V3</accession>
<gene>
    <name evidence="2" type="ORF">CSUB_C0969</name>
    <name evidence="1" type="ORF">HGMM_F28E01C23</name>
</gene>
<dbReference type="Proteomes" id="UP000008120">
    <property type="component" value="Chromosome"/>
</dbReference>
<protein>
    <submittedName>
        <fullName evidence="1">Uncharacterized protein</fullName>
    </submittedName>
</protein>
<reference evidence="1 3" key="1">
    <citation type="journal article" date="2005" name="Environ. Microbiol.">
        <title>Genetic and functional properties of uncultivated thermophilic crenarchaeotes from a subsurface gold mine as revealed by analysis of genome fragments.</title>
        <authorList>
            <person name="Nunoura T."/>
            <person name="Hirayama H."/>
            <person name="Takami H."/>
            <person name="Oida H."/>
            <person name="Nishi S."/>
            <person name="Shimamura S."/>
            <person name="Suzuki Y."/>
            <person name="Inagaki F."/>
            <person name="Takai K."/>
            <person name="Nealson K.H."/>
            <person name="Horikoshi K."/>
        </authorList>
    </citation>
    <scope>NUCLEOTIDE SEQUENCE [LARGE SCALE GENOMIC DNA]</scope>
</reference>
<dbReference type="SUPFAM" id="SSF82784">
    <property type="entry name" value="OsmC-like"/>
    <property type="match status" value="1"/>
</dbReference>
<reference evidence="1 3" key="2">
    <citation type="journal article" date="2011" name="Nucleic Acids Res.">
        <title>Insights into the evolution of Archaea and eukaryotic protein modifier systems revealed by the genome of a novel archaeal group.</title>
        <authorList>
            <person name="Nunoura T."/>
            <person name="Takaki Y."/>
            <person name="Kakuta J."/>
            <person name="Nishi S."/>
            <person name="Sugahara J."/>
            <person name="Kazama H."/>
            <person name="Chee G."/>
            <person name="Hattori M."/>
            <person name="Kanai A."/>
            <person name="Atomi H."/>
            <person name="Takai K."/>
            <person name="Takami H."/>
        </authorList>
    </citation>
    <scope>NUCLEOTIDE SEQUENCE [LARGE SCALE GENOMIC DNA]</scope>
</reference>
<evidence type="ECO:0000313" key="2">
    <source>
        <dbReference type="EMBL" id="BAJ50822.1"/>
    </source>
</evidence>
<dbReference type="InterPro" id="IPR015946">
    <property type="entry name" value="KH_dom-like_a/b"/>
</dbReference>
<evidence type="ECO:0000313" key="3">
    <source>
        <dbReference type="Proteomes" id="UP000008120"/>
    </source>
</evidence>
<dbReference type="Gene3D" id="3.30.300.20">
    <property type="match status" value="1"/>
</dbReference>
<dbReference type="AlphaFoldDB" id="E6N6V3"/>
<dbReference type="InterPro" id="IPR036102">
    <property type="entry name" value="OsmC/Ohrsf"/>
</dbReference>
<name>E6N6V3_CALS0</name>
<organism evidence="1 3">
    <name type="scientific">Caldiarchaeum subterraneum</name>
    <dbReference type="NCBI Taxonomy" id="311458"/>
    <lineage>
        <taxon>Archaea</taxon>
        <taxon>Nitrososphaerota</taxon>
        <taxon>Candidatus Caldarchaeales</taxon>
        <taxon>Candidatus Caldarchaeaceae</taxon>
        <taxon>Candidatus Caldarchaeum</taxon>
    </lineage>
</organism>
<dbReference type="EMBL" id="BA000048">
    <property type="protein sequence ID" value="BAJ50822.1"/>
    <property type="molecule type" value="Genomic_DNA"/>
</dbReference>
<dbReference type="STRING" id="311458.CSUB_C0969"/>